<dbReference type="RefSeq" id="WP_032370831.1">
    <property type="nucleotide sequence ID" value="NZ_CP015220.1"/>
</dbReference>
<keyword evidence="2" id="KW-1185">Reference proteome</keyword>
<dbReference type="GeneID" id="93553859"/>
<evidence type="ECO:0008006" key="3">
    <source>
        <dbReference type="Google" id="ProtNLM"/>
    </source>
</evidence>
<accession>A0A143QQC1</accession>
<protein>
    <recommendedName>
        <fullName evidence="3">DUF4188 domain-containing protein</fullName>
    </recommendedName>
</protein>
<organism evidence="1 2">
    <name type="scientific">Rhodococcoides fascians</name>
    <name type="common">Rhodococcus fascians</name>
    <dbReference type="NCBI Taxonomy" id="1828"/>
    <lineage>
        <taxon>Bacteria</taxon>
        <taxon>Bacillati</taxon>
        <taxon>Actinomycetota</taxon>
        <taxon>Actinomycetes</taxon>
        <taxon>Mycobacteriales</taxon>
        <taxon>Nocardiaceae</taxon>
        <taxon>Rhodococcoides</taxon>
    </lineage>
</organism>
<evidence type="ECO:0000313" key="1">
    <source>
        <dbReference type="EMBL" id="AMY24986.1"/>
    </source>
</evidence>
<reference evidence="2" key="2">
    <citation type="submission" date="2016-04" db="EMBL/GenBank/DDBJ databases">
        <title>Complete Genome and Plasmid Sequences for Rhodococcus fascians D188 and Draft Sequences for Rhodococcus spp. Isolates PBTS 1 and PBTS 2.</title>
        <authorList>
            <person name="Stamer R."/>
            <person name="Vereecke D."/>
            <person name="Zhang Y."/>
            <person name="Schilkey F."/>
            <person name="Devitt N."/>
            <person name="Randall J."/>
        </authorList>
    </citation>
    <scope>NUCLEOTIDE SEQUENCE [LARGE SCALE GENOMIC DNA]</scope>
    <source>
        <strain evidence="2">PBTS2</strain>
    </source>
</reference>
<dbReference type="OrthoDB" id="7566033at2"/>
<dbReference type="AlphaFoldDB" id="A0A143QQC1"/>
<gene>
    <name evidence="1" type="ORF">A3Q41_03700</name>
</gene>
<dbReference type="EMBL" id="CP015220">
    <property type="protein sequence ID" value="AMY24986.1"/>
    <property type="molecule type" value="Genomic_DNA"/>
</dbReference>
<dbReference type="PATRIC" id="fig|1653479.3.peg.3751"/>
<dbReference type="Proteomes" id="UP000076038">
    <property type="component" value="Chromosome"/>
</dbReference>
<proteinExistence type="predicted"/>
<sequence length="159" mass="17511">MQSIIDGRTTVESDRDTVTVFLIGMRINNPLAVRSWLPAARAMPRMLSHLEQDPTSGLLGYHSWLGRTTMLVSYWRNAEDLTRFASDPDAPHAPAWRAFNRSVAATGHVGVWHETYTATAQDSEAIYVNMPTFGLAGAIGGIPVGTGSHTWKQRMKSAK</sequence>
<accession>A0A260TGA7</accession>
<evidence type="ECO:0000313" key="2">
    <source>
        <dbReference type="Proteomes" id="UP000076038"/>
    </source>
</evidence>
<reference evidence="1 2" key="1">
    <citation type="journal article" date="2016" name="Genome Announc.">
        <title>Complete Genome and Plasmid Sequences for Rhodococcus fascians D188 and Draft Sequences for Rhodococcus Isolates PBTS 1 and PBTS 2.</title>
        <authorList>
            <person name="Stamler R.A."/>
            <person name="Vereecke D."/>
            <person name="Zhang Y."/>
            <person name="Schilkey F."/>
            <person name="Devitt N."/>
            <person name="Randall J.J."/>
        </authorList>
    </citation>
    <scope>NUCLEOTIDE SEQUENCE [LARGE SCALE GENOMIC DNA]</scope>
    <source>
        <strain evidence="1 2">PBTS2</strain>
    </source>
</reference>
<name>A0A143QQC1_RHOFA</name>
<dbReference type="InterPro" id="IPR025444">
    <property type="entry name" value="Monooxy_af470"/>
</dbReference>
<dbReference type="Pfam" id="PF13826">
    <property type="entry name" value="Monooxy_af470-like"/>
    <property type="match status" value="1"/>
</dbReference>
<dbReference type="KEGG" id="rhs:A3Q41_03700"/>